<name>X1MHB2_9ZZZZ</name>
<proteinExistence type="predicted"/>
<evidence type="ECO:0008006" key="2">
    <source>
        <dbReference type="Google" id="ProtNLM"/>
    </source>
</evidence>
<evidence type="ECO:0000313" key="1">
    <source>
        <dbReference type="EMBL" id="GAI31017.1"/>
    </source>
</evidence>
<dbReference type="InterPro" id="IPR036866">
    <property type="entry name" value="RibonucZ/Hydroxyglut_hydro"/>
</dbReference>
<sequence length="58" mass="6601">MKPREIKRGIYSVGAIDWDRRLFDSLIPLPDGTSYNSYLIRAGEKTALIDTVDPTMQD</sequence>
<gene>
    <name evidence="1" type="ORF">S06H3_32703</name>
</gene>
<dbReference type="PANTHER" id="PTHR43717">
    <property type="entry name" value="ANAEROBIC NITRIC OXIDE REDUCTASE FLAVORUBREDOXIN"/>
    <property type="match status" value="1"/>
</dbReference>
<organism evidence="1">
    <name type="scientific">marine sediment metagenome</name>
    <dbReference type="NCBI Taxonomy" id="412755"/>
    <lineage>
        <taxon>unclassified sequences</taxon>
        <taxon>metagenomes</taxon>
        <taxon>ecological metagenomes</taxon>
    </lineage>
</organism>
<dbReference type="SUPFAM" id="SSF56281">
    <property type="entry name" value="Metallo-hydrolase/oxidoreductase"/>
    <property type="match status" value="1"/>
</dbReference>
<dbReference type="EMBL" id="BARV01019462">
    <property type="protein sequence ID" value="GAI31017.1"/>
    <property type="molecule type" value="Genomic_DNA"/>
</dbReference>
<comment type="caution">
    <text evidence="1">The sequence shown here is derived from an EMBL/GenBank/DDBJ whole genome shotgun (WGS) entry which is preliminary data.</text>
</comment>
<dbReference type="PANTHER" id="PTHR43717:SF1">
    <property type="entry name" value="ANAEROBIC NITRIC OXIDE REDUCTASE FLAVORUBREDOXIN"/>
    <property type="match status" value="1"/>
</dbReference>
<protein>
    <recommendedName>
        <fullName evidence="2">Metallo-beta-lactamase domain-containing protein</fullName>
    </recommendedName>
</protein>
<reference evidence="1" key="1">
    <citation type="journal article" date="2014" name="Front. Microbiol.">
        <title>High frequency of phylogenetically diverse reductive dehalogenase-homologous genes in deep subseafloor sedimentary metagenomes.</title>
        <authorList>
            <person name="Kawai M."/>
            <person name="Futagami T."/>
            <person name="Toyoda A."/>
            <person name="Takaki Y."/>
            <person name="Nishi S."/>
            <person name="Hori S."/>
            <person name="Arai W."/>
            <person name="Tsubouchi T."/>
            <person name="Morono Y."/>
            <person name="Uchiyama I."/>
            <person name="Ito T."/>
            <person name="Fujiyama A."/>
            <person name="Inagaki F."/>
            <person name="Takami H."/>
        </authorList>
    </citation>
    <scope>NUCLEOTIDE SEQUENCE</scope>
    <source>
        <strain evidence="1">Expedition CK06-06</strain>
    </source>
</reference>
<dbReference type="Gene3D" id="3.60.15.10">
    <property type="entry name" value="Ribonuclease Z/Hydroxyacylglutathione hydrolase-like"/>
    <property type="match status" value="1"/>
</dbReference>
<feature type="non-terminal residue" evidence="1">
    <location>
        <position position="58"/>
    </location>
</feature>
<dbReference type="AlphaFoldDB" id="X1MHB2"/>
<accession>X1MHB2</accession>